<keyword evidence="1" id="KW-1133">Transmembrane helix</keyword>
<organism evidence="2">
    <name type="scientific">Cacopsylla melanoneura</name>
    <dbReference type="NCBI Taxonomy" id="428564"/>
    <lineage>
        <taxon>Eukaryota</taxon>
        <taxon>Metazoa</taxon>
        <taxon>Ecdysozoa</taxon>
        <taxon>Arthropoda</taxon>
        <taxon>Hexapoda</taxon>
        <taxon>Insecta</taxon>
        <taxon>Pterygota</taxon>
        <taxon>Neoptera</taxon>
        <taxon>Paraneoptera</taxon>
        <taxon>Hemiptera</taxon>
        <taxon>Sternorrhyncha</taxon>
        <taxon>Psylloidea</taxon>
        <taxon>Psyllidae</taxon>
        <taxon>Psyllinae</taxon>
        <taxon>Cacopsylla</taxon>
    </lineage>
</organism>
<feature type="transmembrane region" description="Helical" evidence="1">
    <location>
        <begin position="96"/>
        <end position="124"/>
    </location>
</feature>
<proteinExistence type="predicted"/>
<keyword evidence="1" id="KW-0472">Membrane</keyword>
<sequence>MLQFHHNHNISIFIIDILLRCVLLSTFLPFLSYPLSHFALVMGINIKIKDYKNRLSFIDNRLLFKIIDCTHQYFSSAFYSLKCVHPANVMSAKSTMFIMFLTFSILFLFLIKFSTYSYTIILYIPSFISRSQIGIDVYKLLSFFFFSLSKEK</sequence>
<protein>
    <submittedName>
        <fullName evidence="2">Uncharacterized protein</fullName>
    </submittedName>
</protein>
<feature type="transmembrane region" description="Helical" evidence="1">
    <location>
        <begin position="12"/>
        <end position="33"/>
    </location>
</feature>
<dbReference type="EMBL" id="HBUF01455319">
    <property type="protein sequence ID" value="CAG6743881.1"/>
    <property type="molecule type" value="Transcribed_RNA"/>
</dbReference>
<reference evidence="2" key="1">
    <citation type="submission" date="2021-05" db="EMBL/GenBank/DDBJ databases">
        <authorList>
            <person name="Alioto T."/>
            <person name="Alioto T."/>
            <person name="Gomez Garrido J."/>
        </authorList>
    </citation>
    <scope>NUCLEOTIDE SEQUENCE</scope>
</reference>
<evidence type="ECO:0000313" key="2">
    <source>
        <dbReference type="EMBL" id="CAG6743881.1"/>
    </source>
</evidence>
<evidence type="ECO:0000256" key="1">
    <source>
        <dbReference type="SAM" id="Phobius"/>
    </source>
</evidence>
<name>A0A8D8ZCL1_9HEMI</name>
<keyword evidence="1" id="KW-0812">Transmembrane</keyword>
<dbReference type="AlphaFoldDB" id="A0A8D8ZCL1"/>
<accession>A0A8D8ZCL1</accession>